<dbReference type="AlphaFoldDB" id="A0A368UD49"/>
<keyword evidence="3" id="KW-1185">Reference proteome</keyword>
<feature type="transmembrane region" description="Helical" evidence="1">
    <location>
        <begin position="16"/>
        <end position="33"/>
    </location>
</feature>
<sequence>MPKHNDSHGSIHLLDRLAYAALVGIGIALSWLAHRSLPPSTLRWLEELSWAPTRLLVLSNGIVDSRHSVEDKKWPNF</sequence>
<comment type="caution">
    <text evidence="2">The sequence shown here is derived from an EMBL/GenBank/DDBJ whole genome shotgun (WGS) entry which is preliminary data.</text>
</comment>
<gene>
    <name evidence="2" type="ORF">DU506_00265</name>
</gene>
<name>A0A368UD49_9GAMM</name>
<proteinExistence type="predicted"/>
<evidence type="ECO:0000313" key="3">
    <source>
        <dbReference type="Proteomes" id="UP000253204"/>
    </source>
</evidence>
<dbReference type="EMBL" id="QPIJ01000001">
    <property type="protein sequence ID" value="RCV93623.1"/>
    <property type="molecule type" value="Genomic_DNA"/>
</dbReference>
<keyword evidence="1" id="KW-0472">Membrane</keyword>
<dbReference type="RefSeq" id="WP_114484951.1">
    <property type="nucleotide sequence ID" value="NZ_CBCSHM010000005.1"/>
</dbReference>
<keyword evidence="1" id="KW-1133">Transmembrane helix</keyword>
<evidence type="ECO:0000256" key="1">
    <source>
        <dbReference type="SAM" id="Phobius"/>
    </source>
</evidence>
<keyword evidence="1" id="KW-0812">Transmembrane</keyword>
<accession>A0A368UD49</accession>
<evidence type="ECO:0000313" key="2">
    <source>
        <dbReference type="EMBL" id="RCV93623.1"/>
    </source>
</evidence>
<dbReference type="Proteomes" id="UP000253204">
    <property type="component" value="Unassembled WGS sequence"/>
</dbReference>
<organism evidence="2 3">
    <name type="scientific">Vreelandella rituensis</name>
    <dbReference type="NCBI Taxonomy" id="2282306"/>
    <lineage>
        <taxon>Bacteria</taxon>
        <taxon>Pseudomonadati</taxon>
        <taxon>Pseudomonadota</taxon>
        <taxon>Gammaproteobacteria</taxon>
        <taxon>Oceanospirillales</taxon>
        <taxon>Halomonadaceae</taxon>
        <taxon>Vreelandella</taxon>
    </lineage>
</organism>
<protein>
    <submittedName>
        <fullName evidence="2">Uncharacterized protein</fullName>
    </submittedName>
</protein>
<reference evidence="2 3" key="1">
    <citation type="submission" date="2018-07" db="EMBL/GenBank/DDBJ databases">
        <title>Halomonas rutogse sp. nov., isolated from Lake TangqianCo on Tibetan Plateau.</title>
        <authorList>
            <person name="Lu H."/>
            <person name="Xing P."/>
            <person name="Wu Q."/>
        </authorList>
    </citation>
    <scope>NUCLEOTIDE SEQUENCE [LARGE SCALE GENOMIC DNA]</scope>
    <source>
        <strain evidence="2 3">TQ8S</strain>
    </source>
</reference>